<dbReference type="Pfam" id="PF00034">
    <property type="entry name" value="Cytochrom_C"/>
    <property type="match status" value="1"/>
</dbReference>
<dbReference type="PROSITE" id="PS51007">
    <property type="entry name" value="CYTC"/>
    <property type="match status" value="1"/>
</dbReference>
<keyword evidence="7" id="KW-1185">Reference proteome</keyword>
<evidence type="ECO:0000259" key="5">
    <source>
        <dbReference type="PROSITE" id="PS51007"/>
    </source>
</evidence>
<name>A0ABX1I157_9VIBR</name>
<evidence type="ECO:0000256" key="2">
    <source>
        <dbReference type="ARBA" id="ARBA00022723"/>
    </source>
</evidence>
<keyword evidence="3 4" id="KW-0408">Iron</keyword>
<evidence type="ECO:0000313" key="7">
    <source>
        <dbReference type="Proteomes" id="UP000778757"/>
    </source>
</evidence>
<proteinExistence type="predicted"/>
<sequence length="148" mass="16274">MSVSHMYSAADKSRTYPTNGEQIYFTGRSQAGSLIAYQGGNMHAQMHVTACADCHGGHREGGRRMYPTFWLKAPSLTTEALFGDHSDGHGEHPAYDKESLKKVITLGVDPSGEHLDSTMPRWMMSEQDLDDLVNYLAEGTSGPEAQDH</sequence>
<feature type="domain" description="Cytochrome c" evidence="5">
    <location>
        <begin position="15"/>
        <end position="140"/>
    </location>
</feature>
<evidence type="ECO:0000313" key="6">
    <source>
        <dbReference type="EMBL" id="NKJ69471.1"/>
    </source>
</evidence>
<dbReference type="InterPro" id="IPR036909">
    <property type="entry name" value="Cyt_c-like_dom_sf"/>
</dbReference>
<evidence type="ECO:0000256" key="4">
    <source>
        <dbReference type="PROSITE-ProRule" id="PRU00433"/>
    </source>
</evidence>
<dbReference type="InterPro" id="IPR009056">
    <property type="entry name" value="Cyt_c-like_dom"/>
</dbReference>
<comment type="caution">
    <text evidence="6">The sequence shown here is derived from an EMBL/GenBank/DDBJ whole genome shotgun (WGS) entry which is preliminary data.</text>
</comment>
<protein>
    <submittedName>
        <fullName evidence="6">C-type cytochrome</fullName>
    </submittedName>
</protein>
<accession>A0ABX1I157</accession>
<dbReference type="EMBL" id="SHOE01000018">
    <property type="protein sequence ID" value="NKJ69471.1"/>
    <property type="molecule type" value="Genomic_DNA"/>
</dbReference>
<keyword evidence="1 4" id="KW-0349">Heme</keyword>
<evidence type="ECO:0000256" key="1">
    <source>
        <dbReference type="ARBA" id="ARBA00022617"/>
    </source>
</evidence>
<evidence type="ECO:0000256" key="3">
    <source>
        <dbReference type="ARBA" id="ARBA00023004"/>
    </source>
</evidence>
<dbReference type="Proteomes" id="UP000778757">
    <property type="component" value="Unassembled WGS sequence"/>
</dbReference>
<gene>
    <name evidence="6" type="ORF">EX191_17120</name>
</gene>
<keyword evidence="2 4" id="KW-0479">Metal-binding</keyword>
<organism evidence="6 7">
    <name type="scientific">Vibrio chemaguriensis</name>
    <dbReference type="NCBI Taxonomy" id="2527672"/>
    <lineage>
        <taxon>Bacteria</taxon>
        <taxon>Pseudomonadati</taxon>
        <taxon>Pseudomonadota</taxon>
        <taxon>Gammaproteobacteria</taxon>
        <taxon>Vibrionales</taxon>
        <taxon>Vibrionaceae</taxon>
        <taxon>Vibrio</taxon>
    </lineage>
</organism>
<dbReference type="Gene3D" id="1.10.760.10">
    <property type="entry name" value="Cytochrome c-like domain"/>
    <property type="match status" value="1"/>
</dbReference>
<dbReference type="SUPFAM" id="SSF46626">
    <property type="entry name" value="Cytochrome c"/>
    <property type="match status" value="1"/>
</dbReference>
<reference evidence="6 7" key="1">
    <citation type="journal article" date="2019" name="Curr. Microbiol.">
        <title>Vibrio chemaguriensis sp. nov., from Sundarbans, Bay of Bengal.</title>
        <authorList>
            <person name="Ghosh A."/>
            <person name="Bhadury P."/>
        </authorList>
    </citation>
    <scope>NUCLEOTIDE SEQUENCE [LARGE SCALE GENOMIC DNA]</scope>
    <source>
        <strain evidence="6 7">Iso1</strain>
    </source>
</reference>